<feature type="transmembrane region" description="Helical" evidence="6">
    <location>
        <begin position="341"/>
        <end position="360"/>
    </location>
</feature>
<feature type="transmembrane region" description="Helical" evidence="6">
    <location>
        <begin position="304"/>
        <end position="321"/>
    </location>
</feature>
<evidence type="ECO:0000259" key="7">
    <source>
        <dbReference type="Pfam" id="PF02687"/>
    </source>
</evidence>
<dbReference type="PANTHER" id="PTHR30287:SF2">
    <property type="entry name" value="BLL1001 PROTEIN"/>
    <property type="match status" value="1"/>
</dbReference>
<keyword evidence="5 6" id="KW-0472">Membrane</keyword>
<evidence type="ECO:0000313" key="9">
    <source>
        <dbReference type="Proteomes" id="UP000281771"/>
    </source>
</evidence>
<feature type="domain" description="ABC3 transporter permease C-terminal" evidence="7">
    <location>
        <begin position="254"/>
        <end position="363"/>
    </location>
</feature>
<dbReference type="Proteomes" id="UP000281771">
    <property type="component" value="Unassembled WGS sequence"/>
</dbReference>
<evidence type="ECO:0000256" key="3">
    <source>
        <dbReference type="ARBA" id="ARBA00022692"/>
    </source>
</evidence>
<accession>A0A3P1VA68</accession>
<keyword evidence="4 6" id="KW-1133">Transmembrane helix</keyword>
<dbReference type="EMBL" id="RQZA01000009">
    <property type="protein sequence ID" value="RRD30285.1"/>
    <property type="molecule type" value="Genomic_DNA"/>
</dbReference>
<dbReference type="PANTHER" id="PTHR30287">
    <property type="entry name" value="MEMBRANE COMPONENT OF PREDICTED ABC SUPERFAMILY METABOLITE UPTAKE TRANSPORTER"/>
    <property type="match status" value="1"/>
</dbReference>
<keyword evidence="9" id="KW-1185">Reference proteome</keyword>
<dbReference type="GO" id="GO:0005886">
    <property type="term" value="C:plasma membrane"/>
    <property type="evidence" value="ECO:0007669"/>
    <property type="project" value="UniProtKB-SubCell"/>
</dbReference>
<evidence type="ECO:0000256" key="4">
    <source>
        <dbReference type="ARBA" id="ARBA00022989"/>
    </source>
</evidence>
<comment type="caution">
    <text evidence="8">The sequence shown here is derived from an EMBL/GenBank/DDBJ whole genome shotgun (WGS) entry which is preliminary data.</text>
</comment>
<organism evidence="8 9">
    <name type="scientific">Streptococcus minor</name>
    <dbReference type="NCBI Taxonomy" id="229549"/>
    <lineage>
        <taxon>Bacteria</taxon>
        <taxon>Bacillati</taxon>
        <taxon>Bacillota</taxon>
        <taxon>Bacilli</taxon>
        <taxon>Lactobacillales</taxon>
        <taxon>Streptococcaceae</taxon>
        <taxon>Streptococcus</taxon>
    </lineage>
</organism>
<dbReference type="InterPro" id="IPR003838">
    <property type="entry name" value="ABC3_permease_C"/>
</dbReference>
<reference evidence="8 9" key="1">
    <citation type="submission" date="2018-11" db="EMBL/GenBank/DDBJ databases">
        <title>Genomes From Bacteria Associated with the Canine Oral Cavity: a Test Case for Automated Genome-Based Taxonomic Assignment.</title>
        <authorList>
            <person name="Coil D.A."/>
            <person name="Jospin G."/>
            <person name="Darling A.E."/>
            <person name="Wallis C."/>
            <person name="Davis I.J."/>
            <person name="Harris S."/>
            <person name="Eisen J.A."/>
            <person name="Holcombe L.J."/>
            <person name="O'Flynn C."/>
        </authorList>
    </citation>
    <scope>NUCLEOTIDE SEQUENCE [LARGE SCALE GENOMIC DNA]</scope>
    <source>
        <strain evidence="8 9">OH4621_COT-116</strain>
    </source>
</reference>
<evidence type="ECO:0000256" key="1">
    <source>
        <dbReference type="ARBA" id="ARBA00004651"/>
    </source>
</evidence>
<feature type="transmembrane region" description="Helical" evidence="6">
    <location>
        <begin position="250"/>
        <end position="272"/>
    </location>
</feature>
<sequence length="766" mass="86191">MLWKLVKNDLRHQPLQTFNIAFFIFLAVTFLATASQLTVHLTNSINQLVTSAKTPHILQMHTGDLNRKRLEEFVEKHQEISDYQVLNFLNIDNAELSINGHSLKDSVYDNGFSVQSPRFDFLQDLDGQLIEAEPGQVYVPIFYYISKQMKLGDRLTIGDRALEVVGFVRDSQMNSSLSVSRRFVISQEDYDALEQMGSVEYLIEFRLHDLADSSKIETAYNQAGLEADGPPLLTYTLFQLINAFSDGMTILALIVISLLIILIALFSIRLTLLAKLEEDYRELSILKAIGIPLRNIQRLFLSKYLVVAGLASSLGFLASFGVKQPLLVNMKIFFGESQATIWTYLLALAISLLVFSIIAFSMGRLAKQLKYLSLNPDQIQEREVLSPRFGSLPHILQLALADLWARKKIYTTMLSVFVLSLFVVLLPMSIYSTISHPSFINYLGLGNYDIRVDLSQISGKEKEVEQLISELETDPLIQKISVYRSYMLDYKTETGNKQKLWVDTGNQKDFSIKYIKGHAPTTDDQISLSKLRADDMEKKVGDQIPMLINGQEKNITISGIYSDLTNGGKTAKASFPVEHQEAVWIIIPITLKTETSSQDFIKAYQDRYTFAKFSDIESYRNQIFGSTIQMVSTISWWAFAGAIFLVLLITSLFIRMLFIKDLSQIALLKAIGFSNKQIQLQYVITSSLILILSLVIGNFFALTVGDSLASLLLSTIGIAGVTFIHNPLLTLLLIPLSILTASLLATRVAISDLHHFNISQLIKEDN</sequence>
<feature type="domain" description="ABC3 transporter permease C-terminal" evidence="7">
    <location>
        <begin position="639"/>
        <end position="749"/>
    </location>
</feature>
<comment type="subcellular location">
    <subcellularLocation>
        <location evidence="1">Cell membrane</location>
        <topology evidence="1">Multi-pass membrane protein</topology>
    </subcellularLocation>
</comment>
<evidence type="ECO:0000256" key="6">
    <source>
        <dbReference type="SAM" id="Phobius"/>
    </source>
</evidence>
<dbReference type="AlphaFoldDB" id="A0A3P1VA68"/>
<feature type="transmembrane region" description="Helical" evidence="6">
    <location>
        <begin position="20"/>
        <end position="39"/>
    </location>
</feature>
<name>A0A3P1VA68_9STRE</name>
<feature type="transmembrane region" description="Helical" evidence="6">
    <location>
        <begin position="409"/>
        <end position="431"/>
    </location>
</feature>
<protein>
    <submittedName>
        <fullName evidence="8">ABC transporter permease</fullName>
    </submittedName>
</protein>
<keyword evidence="3 6" id="KW-0812">Transmembrane</keyword>
<feature type="transmembrane region" description="Helical" evidence="6">
    <location>
        <begin position="636"/>
        <end position="659"/>
    </location>
</feature>
<dbReference type="RefSeq" id="WP_124777696.1">
    <property type="nucleotide sequence ID" value="NZ_RQZA01000009.1"/>
</dbReference>
<evidence type="ECO:0000313" key="8">
    <source>
        <dbReference type="EMBL" id="RRD30285.1"/>
    </source>
</evidence>
<evidence type="ECO:0000256" key="5">
    <source>
        <dbReference type="ARBA" id="ARBA00023136"/>
    </source>
</evidence>
<dbReference type="InterPro" id="IPR038766">
    <property type="entry name" value="Membrane_comp_ABC_pdt"/>
</dbReference>
<feature type="transmembrane region" description="Helical" evidence="6">
    <location>
        <begin position="680"/>
        <end position="701"/>
    </location>
</feature>
<evidence type="ECO:0000256" key="2">
    <source>
        <dbReference type="ARBA" id="ARBA00022475"/>
    </source>
</evidence>
<dbReference type="Pfam" id="PF02687">
    <property type="entry name" value="FtsX"/>
    <property type="match status" value="2"/>
</dbReference>
<proteinExistence type="predicted"/>
<gene>
    <name evidence="8" type="ORF">EII38_08470</name>
</gene>
<keyword evidence="2" id="KW-1003">Cell membrane</keyword>
<dbReference type="STRING" id="1123309.GCA_000377005_00365"/>